<dbReference type="Proteomes" id="UP000499080">
    <property type="component" value="Unassembled WGS sequence"/>
</dbReference>
<feature type="compositionally biased region" description="Basic and acidic residues" evidence="1">
    <location>
        <begin position="77"/>
        <end position="86"/>
    </location>
</feature>
<sequence length="139" mass="15742">MASLVQWVKRRDSINGRQQKKSHNRRTQCALNLKTVQGTHSIHRVVSIQPEEFLYCDVSVKNKICTCFTPLTNVVQKETKSKESKQKKSKKKIYSSESDDTSTSSVDFSNNPGPSGCDAKDKHQVELEAYVLVNVFGDY</sequence>
<reference evidence="2 3" key="1">
    <citation type="journal article" date="2019" name="Sci. Rep.">
        <title>Orb-weaving spider Araneus ventricosus genome elucidates the spidroin gene catalogue.</title>
        <authorList>
            <person name="Kono N."/>
            <person name="Nakamura H."/>
            <person name="Ohtoshi R."/>
            <person name="Moran D.A.P."/>
            <person name="Shinohara A."/>
            <person name="Yoshida Y."/>
            <person name="Fujiwara M."/>
            <person name="Mori M."/>
            <person name="Tomita M."/>
            <person name="Arakawa K."/>
        </authorList>
    </citation>
    <scope>NUCLEOTIDE SEQUENCE [LARGE SCALE GENOMIC DNA]</scope>
</reference>
<protein>
    <submittedName>
        <fullName evidence="2">Uncharacterized protein</fullName>
    </submittedName>
</protein>
<evidence type="ECO:0000256" key="1">
    <source>
        <dbReference type="SAM" id="MobiDB-lite"/>
    </source>
</evidence>
<evidence type="ECO:0000313" key="3">
    <source>
        <dbReference type="Proteomes" id="UP000499080"/>
    </source>
</evidence>
<organism evidence="2 3">
    <name type="scientific">Araneus ventricosus</name>
    <name type="common">Orbweaver spider</name>
    <name type="synonym">Epeira ventricosa</name>
    <dbReference type="NCBI Taxonomy" id="182803"/>
    <lineage>
        <taxon>Eukaryota</taxon>
        <taxon>Metazoa</taxon>
        <taxon>Ecdysozoa</taxon>
        <taxon>Arthropoda</taxon>
        <taxon>Chelicerata</taxon>
        <taxon>Arachnida</taxon>
        <taxon>Araneae</taxon>
        <taxon>Araneomorphae</taxon>
        <taxon>Entelegynae</taxon>
        <taxon>Araneoidea</taxon>
        <taxon>Araneidae</taxon>
        <taxon>Araneus</taxon>
    </lineage>
</organism>
<comment type="caution">
    <text evidence="2">The sequence shown here is derived from an EMBL/GenBank/DDBJ whole genome shotgun (WGS) entry which is preliminary data.</text>
</comment>
<dbReference type="EMBL" id="BGPR01000016">
    <property type="protein sequence ID" value="GBL78738.1"/>
    <property type="molecule type" value="Genomic_DNA"/>
</dbReference>
<gene>
    <name evidence="2" type="ORF">AVEN_65292_1</name>
</gene>
<dbReference type="AlphaFoldDB" id="A0A4Y2AG19"/>
<keyword evidence="3" id="KW-1185">Reference proteome</keyword>
<name>A0A4Y2AG19_ARAVE</name>
<evidence type="ECO:0000313" key="2">
    <source>
        <dbReference type="EMBL" id="GBL78738.1"/>
    </source>
</evidence>
<proteinExistence type="predicted"/>
<accession>A0A4Y2AG19</accession>
<feature type="region of interest" description="Disordered" evidence="1">
    <location>
        <begin position="76"/>
        <end position="120"/>
    </location>
</feature>